<name>A0ABQ7FJ31_9ACTN</name>
<dbReference type="Proteomes" id="UP000621266">
    <property type="component" value="Unassembled WGS sequence"/>
</dbReference>
<dbReference type="PANTHER" id="PTHR19328">
    <property type="entry name" value="HEDGEHOG-INTERACTING PROTEIN"/>
    <property type="match status" value="1"/>
</dbReference>
<evidence type="ECO:0000313" key="3">
    <source>
        <dbReference type="EMBL" id="KAF4407258.1"/>
    </source>
</evidence>
<reference evidence="3 4" key="1">
    <citation type="submission" date="2019-10" db="EMBL/GenBank/DDBJ databases">
        <title>Streptomyces tenebrisbrunneis sp.nov., an endogenous actinomycete isolated from of Lycium ruthenicum.</title>
        <authorList>
            <person name="Ma L."/>
        </authorList>
    </citation>
    <scope>NUCLEOTIDE SEQUENCE [LARGE SCALE GENOMIC DNA]</scope>
    <source>
        <strain evidence="3 4">TRM 66187</strain>
    </source>
</reference>
<dbReference type="EMBL" id="WHPN01000324">
    <property type="protein sequence ID" value="KAF4407258.1"/>
    <property type="molecule type" value="Genomic_DNA"/>
</dbReference>
<feature type="domain" description="Glucose/Sorbosone dehydrogenase" evidence="2">
    <location>
        <begin position="65"/>
        <end position="402"/>
    </location>
</feature>
<keyword evidence="1" id="KW-0732">Signal</keyword>
<dbReference type="RefSeq" id="WP_156206806.1">
    <property type="nucleotide sequence ID" value="NZ_WHPN01000324.1"/>
</dbReference>
<dbReference type="SUPFAM" id="SSF50952">
    <property type="entry name" value="Soluble quinoprotein glucose dehydrogenase"/>
    <property type="match status" value="1"/>
</dbReference>
<dbReference type="PANTHER" id="PTHR19328:SF75">
    <property type="entry name" value="ALDOSE SUGAR DEHYDROGENASE YLII"/>
    <property type="match status" value="1"/>
</dbReference>
<gene>
    <name evidence="3" type="ORF">GCU69_20405</name>
</gene>
<evidence type="ECO:0000259" key="2">
    <source>
        <dbReference type="Pfam" id="PF07995"/>
    </source>
</evidence>
<dbReference type="InterPro" id="IPR011041">
    <property type="entry name" value="Quinoprot_gluc/sorb_DH_b-prop"/>
</dbReference>
<organism evidence="3 4">
    <name type="scientific">Streptomyces lycii</name>
    <dbReference type="NCBI Taxonomy" id="2654337"/>
    <lineage>
        <taxon>Bacteria</taxon>
        <taxon>Bacillati</taxon>
        <taxon>Actinomycetota</taxon>
        <taxon>Actinomycetes</taxon>
        <taxon>Kitasatosporales</taxon>
        <taxon>Streptomycetaceae</taxon>
        <taxon>Streptomyces</taxon>
    </lineage>
</organism>
<dbReference type="Pfam" id="PF07995">
    <property type="entry name" value="GSDH"/>
    <property type="match status" value="1"/>
</dbReference>
<evidence type="ECO:0000313" key="4">
    <source>
        <dbReference type="Proteomes" id="UP000621266"/>
    </source>
</evidence>
<feature type="signal peptide" evidence="1">
    <location>
        <begin position="1"/>
        <end position="27"/>
    </location>
</feature>
<dbReference type="Gene3D" id="2.120.10.30">
    <property type="entry name" value="TolB, C-terminal domain"/>
    <property type="match status" value="1"/>
</dbReference>
<dbReference type="InterPro" id="IPR012938">
    <property type="entry name" value="Glc/Sorbosone_DH"/>
</dbReference>
<sequence>MPRAQRIGRSVLALSLTVLLVPAGWSAARAGEAARSGTQAGTGQATAIPLENLAVTTTRVASGLQRPTAITAPDDDSGRLFITEKAGIVRSYHPDTGLAGEPLADLTGAVDPAGNERGLLGIAAAPDFAESRLLYVSYTRLPDDAVTLARYDLDDGELEEVLTHEHAENSNHNGGQLAFGPDGKLYWGIGDGGGAGDPHRNGQNLTTLLGKVLRLDVTPGCGEPDQAYCVPRDNPFADTDHARGEIWAYGLRNPWRFSFDDNDGSLWIGDVGQGGSEEVDHLPADGGGANFGWSCREGLEVFDPAHCADDADYTDPVFTYPTSVGGCSVIGGEVYRGKQYANLAGGTYLATDYCSSTVWGLRAVPGGGYESAVLGETPTQVTTFGRDADGELYVANDLPGQLHRVSFEER</sequence>
<protein>
    <submittedName>
        <fullName evidence="3">PQQ-dependent sugar dehydrogenase</fullName>
    </submittedName>
</protein>
<proteinExistence type="predicted"/>
<feature type="chain" id="PRO_5047165778" evidence="1">
    <location>
        <begin position="28"/>
        <end position="410"/>
    </location>
</feature>
<evidence type="ECO:0000256" key="1">
    <source>
        <dbReference type="SAM" id="SignalP"/>
    </source>
</evidence>
<keyword evidence="4" id="KW-1185">Reference proteome</keyword>
<comment type="caution">
    <text evidence="3">The sequence shown here is derived from an EMBL/GenBank/DDBJ whole genome shotgun (WGS) entry which is preliminary data.</text>
</comment>
<accession>A0ABQ7FJ31</accession>
<dbReference type="InterPro" id="IPR011042">
    <property type="entry name" value="6-blade_b-propeller_TolB-like"/>
</dbReference>